<gene>
    <name evidence="2" type="ORF">Cco03nite_01980</name>
</gene>
<sequence>MTGLSMARSMELRHASVRRASDLTDEQAGLGTDRMLPVLPELRELLPGRGLRRGSTIAVASTDAPGCGGTTSLLLALLSAASSAGSWCAVVGLPTLGLAAAAELGIALDRLALVPHPGPQWTTVVGALLDGFDVVVAAPTGPVAASARQQLAARARQRGSVLVPFGGGWEGADVVLSPVEGMWIGLGRGHGRLRARELTVSARGRGAAGRPRQVTMWLPAPSGPAVPAPEPEPAIVSPPRPQPQAMGQSRGHLRVVQG</sequence>
<protein>
    <submittedName>
        <fullName evidence="2">Uncharacterized protein</fullName>
    </submittedName>
</protein>
<dbReference type="RefSeq" id="WP_373314199.1">
    <property type="nucleotide sequence ID" value="NZ_BAAALC010000068.1"/>
</dbReference>
<accession>A0A8J3P456</accession>
<organism evidence="2 3">
    <name type="scientific">Catellatospora coxensis</name>
    <dbReference type="NCBI Taxonomy" id="310354"/>
    <lineage>
        <taxon>Bacteria</taxon>
        <taxon>Bacillati</taxon>
        <taxon>Actinomycetota</taxon>
        <taxon>Actinomycetes</taxon>
        <taxon>Micromonosporales</taxon>
        <taxon>Micromonosporaceae</taxon>
        <taxon>Catellatospora</taxon>
    </lineage>
</organism>
<feature type="region of interest" description="Disordered" evidence="1">
    <location>
        <begin position="223"/>
        <end position="258"/>
    </location>
</feature>
<keyword evidence="3" id="KW-1185">Reference proteome</keyword>
<dbReference type="Proteomes" id="UP000630887">
    <property type="component" value="Unassembled WGS sequence"/>
</dbReference>
<proteinExistence type="predicted"/>
<feature type="compositionally biased region" description="Pro residues" evidence="1">
    <location>
        <begin position="223"/>
        <end position="242"/>
    </location>
</feature>
<comment type="caution">
    <text evidence="2">The sequence shown here is derived from an EMBL/GenBank/DDBJ whole genome shotgun (WGS) entry which is preliminary data.</text>
</comment>
<evidence type="ECO:0000256" key="1">
    <source>
        <dbReference type="SAM" id="MobiDB-lite"/>
    </source>
</evidence>
<dbReference type="EMBL" id="BONI01000001">
    <property type="protein sequence ID" value="GIG03498.1"/>
    <property type="molecule type" value="Genomic_DNA"/>
</dbReference>
<name>A0A8J3P456_9ACTN</name>
<evidence type="ECO:0000313" key="3">
    <source>
        <dbReference type="Proteomes" id="UP000630887"/>
    </source>
</evidence>
<dbReference type="AlphaFoldDB" id="A0A8J3P456"/>
<reference evidence="2 3" key="1">
    <citation type="submission" date="2021-01" db="EMBL/GenBank/DDBJ databases">
        <title>Whole genome shotgun sequence of Catellatospora coxensis NBRC 107359.</title>
        <authorList>
            <person name="Komaki H."/>
            <person name="Tamura T."/>
        </authorList>
    </citation>
    <scope>NUCLEOTIDE SEQUENCE [LARGE SCALE GENOMIC DNA]</scope>
    <source>
        <strain evidence="2 3">NBRC 107359</strain>
    </source>
</reference>
<evidence type="ECO:0000313" key="2">
    <source>
        <dbReference type="EMBL" id="GIG03498.1"/>
    </source>
</evidence>